<evidence type="ECO:0000256" key="3">
    <source>
        <dbReference type="ARBA" id="ARBA00019684"/>
    </source>
</evidence>
<comment type="similarity">
    <text evidence="2">Belongs to the Mediator complex subunit 29 family.</text>
</comment>
<organism evidence="9 10">
    <name type="scientific">Sinanodonta woodiana</name>
    <name type="common">Chinese pond mussel</name>
    <name type="synonym">Anodonta woodiana</name>
    <dbReference type="NCBI Taxonomy" id="1069815"/>
    <lineage>
        <taxon>Eukaryota</taxon>
        <taxon>Metazoa</taxon>
        <taxon>Spiralia</taxon>
        <taxon>Lophotrochozoa</taxon>
        <taxon>Mollusca</taxon>
        <taxon>Bivalvia</taxon>
        <taxon>Autobranchia</taxon>
        <taxon>Heteroconchia</taxon>
        <taxon>Palaeoheterodonta</taxon>
        <taxon>Unionida</taxon>
        <taxon>Unionoidea</taxon>
        <taxon>Unionidae</taxon>
        <taxon>Unioninae</taxon>
        <taxon>Sinanodonta</taxon>
    </lineage>
</organism>
<evidence type="ECO:0000313" key="9">
    <source>
        <dbReference type="EMBL" id="KAL3874110.1"/>
    </source>
</evidence>
<dbReference type="AlphaFoldDB" id="A0ABD3WKS7"/>
<evidence type="ECO:0000256" key="2">
    <source>
        <dbReference type="ARBA" id="ARBA00009851"/>
    </source>
</evidence>
<comment type="caution">
    <text evidence="9">The sequence shown here is derived from an EMBL/GenBank/DDBJ whole genome shotgun (WGS) entry which is preliminary data.</text>
</comment>
<feature type="region of interest" description="Disordered" evidence="8">
    <location>
        <begin position="1"/>
        <end position="27"/>
    </location>
</feature>
<feature type="compositionally biased region" description="Low complexity" evidence="8">
    <location>
        <begin position="1"/>
        <end position="25"/>
    </location>
</feature>
<keyword evidence="4" id="KW-0805">Transcription regulation</keyword>
<dbReference type="EMBL" id="JBJQND010000006">
    <property type="protein sequence ID" value="KAL3874110.1"/>
    <property type="molecule type" value="Genomic_DNA"/>
</dbReference>
<dbReference type="PANTHER" id="PTHR28314:SF1">
    <property type="entry name" value="MEDIATOR OF RNA POLYMERASE II TRANSCRIPTION SUBUNIT 29"/>
    <property type="match status" value="1"/>
</dbReference>
<protein>
    <recommendedName>
        <fullName evidence="3">Mediator of RNA polymerase II transcription subunit 29</fullName>
    </recommendedName>
    <alternativeName>
        <fullName evidence="7">Mediator complex subunit 29</fullName>
    </alternativeName>
</protein>
<dbReference type="Proteomes" id="UP001634394">
    <property type="component" value="Unassembled WGS sequence"/>
</dbReference>
<comment type="subcellular location">
    <subcellularLocation>
        <location evidence="1">Nucleus</location>
    </subcellularLocation>
</comment>
<keyword evidence="6" id="KW-0539">Nucleus</keyword>
<dbReference type="InterPro" id="IPR021018">
    <property type="entry name" value="Mediator_Med29_met"/>
</dbReference>
<sequence length="164" mass="18242">MAATSGTQQSQQAANQSQAAQSQAQDVDPVTKFKQFLLPRLKESLVNLMKIAGQCLYQNAQAMDSSKPADGLQQKFERSLEEFYSICDQIEVNLRLALETNTQMLDSIKYTPVSAAIPKSDGCPVQEGQTVPYPQFLITLKQQIACAKELHELFSETAKKLLER</sequence>
<proteinExistence type="inferred from homology"/>
<name>A0ABD3WKS7_SINWO</name>
<dbReference type="PANTHER" id="PTHR28314">
    <property type="entry name" value="MEDIATOR OF RNA POLYMERASE II TRANSCRIPTION SUBUNIT 29"/>
    <property type="match status" value="1"/>
</dbReference>
<evidence type="ECO:0000256" key="8">
    <source>
        <dbReference type="SAM" id="MobiDB-lite"/>
    </source>
</evidence>
<accession>A0ABD3WKS7</accession>
<evidence type="ECO:0000256" key="1">
    <source>
        <dbReference type="ARBA" id="ARBA00004123"/>
    </source>
</evidence>
<evidence type="ECO:0000256" key="7">
    <source>
        <dbReference type="ARBA" id="ARBA00031963"/>
    </source>
</evidence>
<keyword evidence="5" id="KW-0804">Transcription</keyword>
<evidence type="ECO:0000256" key="4">
    <source>
        <dbReference type="ARBA" id="ARBA00023015"/>
    </source>
</evidence>
<evidence type="ECO:0000256" key="6">
    <source>
        <dbReference type="ARBA" id="ARBA00023242"/>
    </source>
</evidence>
<evidence type="ECO:0000313" key="10">
    <source>
        <dbReference type="Proteomes" id="UP001634394"/>
    </source>
</evidence>
<keyword evidence="10" id="KW-1185">Reference proteome</keyword>
<evidence type="ECO:0000256" key="5">
    <source>
        <dbReference type="ARBA" id="ARBA00023163"/>
    </source>
</evidence>
<dbReference type="Pfam" id="PF11568">
    <property type="entry name" value="Med29"/>
    <property type="match status" value="1"/>
</dbReference>
<gene>
    <name evidence="9" type="ORF">ACJMK2_037170</name>
</gene>
<reference evidence="9 10" key="1">
    <citation type="submission" date="2024-11" db="EMBL/GenBank/DDBJ databases">
        <title>Chromosome-level genome assembly of the freshwater bivalve Anodonta woodiana.</title>
        <authorList>
            <person name="Chen X."/>
        </authorList>
    </citation>
    <scope>NUCLEOTIDE SEQUENCE [LARGE SCALE GENOMIC DNA]</scope>
    <source>
        <strain evidence="9">MN2024</strain>
        <tissue evidence="9">Gills</tissue>
    </source>
</reference>
<dbReference type="GO" id="GO:0005634">
    <property type="term" value="C:nucleus"/>
    <property type="evidence" value="ECO:0007669"/>
    <property type="project" value="UniProtKB-SubCell"/>
</dbReference>